<feature type="compositionally biased region" description="Polar residues" evidence="1">
    <location>
        <begin position="30"/>
        <end position="39"/>
    </location>
</feature>
<protein>
    <submittedName>
        <fullName evidence="2">Uncharacterized protein</fullName>
    </submittedName>
</protein>
<accession>C4GLG6</accession>
<dbReference type="AlphaFoldDB" id="C4GLG6"/>
<reference evidence="2" key="1">
    <citation type="submission" date="2009-04" db="EMBL/GenBank/DDBJ databases">
        <authorList>
            <person name="Weinstock G."/>
            <person name="Sodergren E."/>
            <person name="Clifton S."/>
            <person name="Fulton L."/>
            <person name="Fulton B."/>
            <person name="Courtney L."/>
            <person name="Fronick C."/>
            <person name="Harrison M."/>
            <person name="Strong C."/>
            <person name="Farmer C."/>
            <person name="Delahaunty K."/>
            <person name="Markovic C."/>
            <person name="Hall O."/>
            <person name="Minx P."/>
            <person name="Tomlinson C."/>
            <person name="Mitreva M."/>
            <person name="Nelson J."/>
            <person name="Hou S."/>
            <person name="Wollam A."/>
            <person name="Pepin K.H."/>
            <person name="Johnson M."/>
            <person name="Bhonagiri V."/>
            <person name="Nash W.E."/>
            <person name="Warren W."/>
            <person name="Chinwalla A."/>
            <person name="Mardis E.R."/>
            <person name="Wilson R.K."/>
        </authorList>
    </citation>
    <scope>NUCLEOTIDE SEQUENCE [LARGE SCALE GENOMIC DNA]</scope>
    <source>
        <strain evidence="2">ATCC 51147</strain>
    </source>
</reference>
<name>C4GLG6_9NEIS</name>
<evidence type="ECO:0000313" key="2">
    <source>
        <dbReference type="EMBL" id="EEP66967.1"/>
    </source>
</evidence>
<dbReference type="HOGENOM" id="CLU_3311208_0_0_4"/>
<dbReference type="Proteomes" id="UP000003009">
    <property type="component" value="Unassembled WGS sequence"/>
</dbReference>
<keyword evidence="3" id="KW-1185">Reference proteome</keyword>
<comment type="caution">
    <text evidence="2">The sequence shown here is derived from an EMBL/GenBank/DDBJ whole genome shotgun (WGS) entry which is preliminary data.</text>
</comment>
<gene>
    <name evidence="2" type="ORF">GCWU000324_02537</name>
</gene>
<dbReference type="EMBL" id="ACJW02000005">
    <property type="protein sequence ID" value="EEP66967.1"/>
    <property type="molecule type" value="Genomic_DNA"/>
</dbReference>
<dbReference type="STRING" id="629741.GCWU000324_02537"/>
<feature type="compositionally biased region" description="Polar residues" evidence="1">
    <location>
        <begin position="1"/>
        <end position="15"/>
    </location>
</feature>
<feature type="region of interest" description="Disordered" evidence="1">
    <location>
        <begin position="1"/>
        <end position="39"/>
    </location>
</feature>
<evidence type="ECO:0000256" key="1">
    <source>
        <dbReference type="SAM" id="MobiDB-lite"/>
    </source>
</evidence>
<evidence type="ECO:0000313" key="3">
    <source>
        <dbReference type="Proteomes" id="UP000003009"/>
    </source>
</evidence>
<proteinExistence type="predicted"/>
<organism evidence="2 3">
    <name type="scientific">Kingella oralis ATCC 51147</name>
    <dbReference type="NCBI Taxonomy" id="629741"/>
    <lineage>
        <taxon>Bacteria</taxon>
        <taxon>Pseudomonadati</taxon>
        <taxon>Pseudomonadota</taxon>
        <taxon>Betaproteobacteria</taxon>
        <taxon>Neisseriales</taxon>
        <taxon>Neisseriaceae</taxon>
        <taxon>Kingella</taxon>
    </lineage>
</organism>
<sequence length="39" mass="4212">MIKIGTTRSDTQKQPENAVGRAFMPDKTPTHSTTSGIHA</sequence>